<feature type="region of interest" description="Disordered" evidence="6">
    <location>
        <begin position="1"/>
        <end position="22"/>
    </location>
</feature>
<keyword evidence="3" id="KW-0862">Zinc</keyword>
<dbReference type="Gene3D" id="3.30.160.60">
    <property type="entry name" value="Classic Zinc Finger"/>
    <property type="match status" value="1"/>
</dbReference>
<evidence type="ECO:0000313" key="8">
    <source>
        <dbReference type="Proteomes" id="UP000515204"/>
    </source>
</evidence>
<dbReference type="OrthoDB" id="3176171at2759"/>
<organism evidence="8 9">
    <name type="scientific">Dinoponera quadriceps</name>
    <name type="common">South American ant</name>
    <dbReference type="NCBI Taxonomy" id="609295"/>
    <lineage>
        <taxon>Eukaryota</taxon>
        <taxon>Metazoa</taxon>
        <taxon>Ecdysozoa</taxon>
        <taxon>Arthropoda</taxon>
        <taxon>Hexapoda</taxon>
        <taxon>Insecta</taxon>
        <taxon>Pterygota</taxon>
        <taxon>Neoptera</taxon>
        <taxon>Endopterygota</taxon>
        <taxon>Hymenoptera</taxon>
        <taxon>Apocrita</taxon>
        <taxon>Aculeata</taxon>
        <taxon>Formicoidea</taxon>
        <taxon>Formicidae</taxon>
        <taxon>Ponerinae</taxon>
        <taxon>Ponerini</taxon>
        <taxon>Dinoponera</taxon>
    </lineage>
</organism>
<evidence type="ECO:0000313" key="10">
    <source>
        <dbReference type="RefSeq" id="XP_014482232.1"/>
    </source>
</evidence>
<reference evidence="9 10" key="1">
    <citation type="submission" date="2025-04" db="UniProtKB">
        <authorList>
            <consortium name="RefSeq"/>
        </authorList>
    </citation>
    <scope>IDENTIFICATION</scope>
</reference>
<dbReference type="RefSeq" id="XP_014482232.1">
    <property type="nucleotide sequence ID" value="XM_014626746.1"/>
</dbReference>
<proteinExistence type="predicted"/>
<gene>
    <name evidence="9 10 11" type="primary">LOC106748332</name>
</gene>
<feature type="region of interest" description="Disordered" evidence="6">
    <location>
        <begin position="178"/>
        <end position="198"/>
    </location>
</feature>
<dbReference type="RefSeq" id="XP_014482231.1">
    <property type="nucleotide sequence ID" value="XM_014626745.1"/>
</dbReference>
<evidence type="ECO:0000256" key="1">
    <source>
        <dbReference type="ARBA" id="ARBA00022723"/>
    </source>
</evidence>
<dbReference type="PROSITE" id="PS52027">
    <property type="entry name" value="ZF_C2HC_C3H"/>
    <property type="match status" value="1"/>
</dbReference>
<evidence type="ECO:0000313" key="9">
    <source>
        <dbReference type="RefSeq" id="XP_014482231.1"/>
    </source>
</evidence>
<dbReference type="RefSeq" id="XP_014482233.1">
    <property type="nucleotide sequence ID" value="XM_014626747.1"/>
</dbReference>
<evidence type="ECO:0000259" key="7">
    <source>
        <dbReference type="PROSITE" id="PS52027"/>
    </source>
</evidence>
<name>A0A6P3XUM6_DINQU</name>
<dbReference type="InterPro" id="IPR049899">
    <property type="entry name" value="Znf_C2HC_C3H"/>
</dbReference>
<evidence type="ECO:0000256" key="2">
    <source>
        <dbReference type="ARBA" id="ARBA00022771"/>
    </source>
</evidence>
<protein>
    <submittedName>
        <fullName evidence="9 10">Uncharacterized protein LOC106748332 isoform X1</fullName>
    </submittedName>
</protein>
<feature type="domain" description="C2HC/C3H-type" evidence="7">
    <location>
        <begin position="248"/>
        <end position="274"/>
    </location>
</feature>
<dbReference type="GeneID" id="106748332"/>
<keyword evidence="2 4" id="KW-0863">Zinc-finger</keyword>
<accession>A0A6P3XUM6</accession>
<feature type="compositionally biased region" description="Basic and acidic residues" evidence="6">
    <location>
        <begin position="1"/>
        <end position="19"/>
    </location>
</feature>
<feature type="coiled-coil region" evidence="5">
    <location>
        <begin position="113"/>
        <end position="140"/>
    </location>
</feature>
<evidence type="ECO:0000256" key="6">
    <source>
        <dbReference type="SAM" id="MobiDB-lite"/>
    </source>
</evidence>
<sequence>MKRGKPRNERAKSTNRESTNKATQTINIDTVVEIARLQEQLRLLQLENDVLRQHMSTSNKRDHASIYMPLSVETQEIPQANAKAVTCGCKGNCSTKRCGCVKENNKCTASCKCSAATCQNQELKDQNEELDQENKENITTNGMETPKKREKVIQSEVVVKMKTKGKDLASDKITNDVNEQFDPMKPKHQLSRTPPTKNRTFVSEVSYSDDKLKSESPESSQILVSSFNVKANTSDIEAEVDWEQHRAQLVPCKKCKRTFMPHRIQKHEACCKKI</sequence>
<dbReference type="Proteomes" id="UP000515204">
    <property type="component" value="Unplaced"/>
</dbReference>
<dbReference type="GO" id="GO:0008270">
    <property type="term" value="F:zinc ion binding"/>
    <property type="evidence" value="ECO:0007669"/>
    <property type="project" value="UniProtKB-KW"/>
</dbReference>
<dbReference type="AlphaFoldDB" id="A0A6P3XUM6"/>
<keyword evidence="8" id="KW-1185">Reference proteome</keyword>
<keyword evidence="5" id="KW-0175">Coiled coil</keyword>
<evidence type="ECO:0000313" key="11">
    <source>
        <dbReference type="RefSeq" id="XP_014482233.1"/>
    </source>
</evidence>
<dbReference type="KEGG" id="dqu:106748332"/>
<dbReference type="Pfam" id="PF13913">
    <property type="entry name" value="zf-C2HC_2"/>
    <property type="match status" value="1"/>
</dbReference>
<evidence type="ECO:0000256" key="3">
    <source>
        <dbReference type="ARBA" id="ARBA00022833"/>
    </source>
</evidence>
<evidence type="ECO:0000256" key="5">
    <source>
        <dbReference type="SAM" id="Coils"/>
    </source>
</evidence>
<keyword evidence="1" id="KW-0479">Metal-binding</keyword>
<evidence type="ECO:0000256" key="4">
    <source>
        <dbReference type="PROSITE-ProRule" id="PRU01371"/>
    </source>
</evidence>